<evidence type="ECO:0000313" key="11">
    <source>
        <dbReference type="EMBL" id="TMQ71956.1"/>
    </source>
</evidence>
<dbReference type="NCBIfam" id="NF005457">
    <property type="entry name" value="PRK07051.1"/>
    <property type="match status" value="1"/>
</dbReference>
<dbReference type="PROSITE" id="PS50968">
    <property type="entry name" value="BIOTINYL_LIPOYL"/>
    <property type="match status" value="1"/>
</dbReference>
<evidence type="ECO:0000256" key="7">
    <source>
        <dbReference type="ARBA" id="ARBA00023267"/>
    </source>
</evidence>
<proteinExistence type="predicted"/>
<organism evidence="11 12">
    <name type="scientific">Eiseniibacteriota bacterium</name>
    <dbReference type="NCBI Taxonomy" id="2212470"/>
    <lineage>
        <taxon>Bacteria</taxon>
        <taxon>Candidatus Eiseniibacteriota</taxon>
    </lineage>
</organism>
<comment type="function">
    <text evidence="8">This protein is a component of the acetyl coenzyme A carboxylase complex; first, biotin carboxylase catalyzes the carboxylation of the carrier protein and then the transcarboxylase transfers the carboxyl group to form malonyl-CoA.</text>
</comment>
<dbReference type="InterPro" id="IPR011053">
    <property type="entry name" value="Single_hybrid_motif"/>
</dbReference>
<keyword evidence="5 8" id="KW-0443">Lipid metabolism</keyword>
<comment type="caution">
    <text evidence="11">The sequence shown here is derived from an EMBL/GenBank/DDBJ whole genome shotgun (WGS) entry which is preliminary data.</text>
</comment>
<protein>
    <recommendedName>
        <fullName evidence="2 8">Biotin carboxyl carrier protein of acetyl-CoA carboxylase</fullName>
    </recommendedName>
</protein>
<feature type="compositionally biased region" description="Gly residues" evidence="9">
    <location>
        <begin position="1"/>
        <end position="10"/>
    </location>
</feature>
<dbReference type="NCBIfam" id="TIGR00531">
    <property type="entry name" value="BCCP"/>
    <property type="match status" value="1"/>
</dbReference>
<dbReference type="Gene3D" id="2.40.50.100">
    <property type="match status" value="1"/>
</dbReference>
<evidence type="ECO:0000259" key="10">
    <source>
        <dbReference type="PROSITE" id="PS50968"/>
    </source>
</evidence>
<dbReference type="GO" id="GO:0003989">
    <property type="term" value="F:acetyl-CoA carboxylase activity"/>
    <property type="evidence" value="ECO:0007669"/>
    <property type="project" value="InterPro"/>
</dbReference>
<dbReference type="PANTHER" id="PTHR45266:SF3">
    <property type="entry name" value="OXALOACETATE DECARBOXYLASE ALPHA CHAIN"/>
    <property type="match status" value="1"/>
</dbReference>
<dbReference type="PRINTS" id="PR01071">
    <property type="entry name" value="ACOABIOTINCC"/>
</dbReference>
<evidence type="ECO:0000313" key="12">
    <source>
        <dbReference type="Proteomes" id="UP000319771"/>
    </source>
</evidence>
<name>A0A538U7T5_UNCEI</name>
<sequence>MARAKGGPGRPAGRARTVKSPAAPADNSVRTKPGGFELPELRRLIELVQETGIGELEVTAGGRTIRIAAATKAGTVTTASAPVHAVEVTAPADAARAPAAAGTDALVPIVSPMVGTFYRAPAPDADPYIEVGDRVEVGQTVCIVEAMKLMNEIQAEATGRVVRILVENAQPVEYGQKLFLIEP</sequence>
<keyword evidence="3 8" id="KW-0444">Lipid biosynthesis</keyword>
<dbReference type="GO" id="GO:0006633">
    <property type="term" value="P:fatty acid biosynthetic process"/>
    <property type="evidence" value="ECO:0007669"/>
    <property type="project" value="UniProtKB-UniPathway"/>
</dbReference>
<keyword evidence="6 8" id="KW-0275">Fatty acid biosynthesis</keyword>
<evidence type="ECO:0000256" key="9">
    <source>
        <dbReference type="SAM" id="MobiDB-lite"/>
    </source>
</evidence>
<evidence type="ECO:0000256" key="6">
    <source>
        <dbReference type="ARBA" id="ARBA00023160"/>
    </source>
</evidence>
<evidence type="ECO:0000256" key="8">
    <source>
        <dbReference type="RuleBase" id="RU364072"/>
    </source>
</evidence>
<evidence type="ECO:0000256" key="2">
    <source>
        <dbReference type="ARBA" id="ARBA00017562"/>
    </source>
</evidence>
<dbReference type="AlphaFoldDB" id="A0A538U7T5"/>
<feature type="region of interest" description="Disordered" evidence="9">
    <location>
        <begin position="1"/>
        <end position="34"/>
    </location>
</feature>
<dbReference type="EMBL" id="VBPB01000129">
    <property type="protein sequence ID" value="TMQ71956.1"/>
    <property type="molecule type" value="Genomic_DNA"/>
</dbReference>
<keyword evidence="4 8" id="KW-0276">Fatty acid metabolism</keyword>
<dbReference type="PANTHER" id="PTHR45266">
    <property type="entry name" value="OXALOACETATE DECARBOXYLASE ALPHA CHAIN"/>
    <property type="match status" value="1"/>
</dbReference>
<dbReference type="InterPro" id="IPR050709">
    <property type="entry name" value="Biotin_Carboxyl_Carrier/Decarb"/>
</dbReference>
<evidence type="ECO:0000256" key="1">
    <source>
        <dbReference type="ARBA" id="ARBA00005194"/>
    </source>
</evidence>
<dbReference type="UniPathway" id="UPA00094"/>
<dbReference type="SUPFAM" id="SSF51230">
    <property type="entry name" value="Single hybrid motif"/>
    <property type="match status" value="1"/>
</dbReference>
<keyword evidence="7 8" id="KW-0092">Biotin</keyword>
<dbReference type="CDD" id="cd06850">
    <property type="entry name" value="biotinyl_domain"/>
    <property type="match status" value="1"/>
</dbReference>
<feature type="domain" description="Lipoyl-binding" evidence="10">
    <location>
        <begin position="106"/>
        <end position="182"/>
    </location>
</feature>
<dbReference type="Proteomes" id="UP000319771">
    <property type="component" value="Unassembled WGS sequence"/>
</dbReference>
<evidence type="ECO:0000256" key="5">
    <source>
        <dbReference type="ARBA" id="ARBA00023098"/>
    </source>
</evidence>
<dbReference type="FunFam" id="2.40.50.100:FF:000003">
    <property type="entry name" value="Acetyl-CoA carboxylase biotin carboxyl carrier protein"/>
    <property type="match status" value="1"/>
</dbReference>
<dbReference type="InterPro" id="IPR001882">
    <property type="entry name" value="Biotin_BS"/>
</dbReference>
<comment type="pathway">
    <text evidence="1 8">Lipid metabolism; fatty acid biosynthesis.</text>
</comment>
<dbReference type="InterPro" id="IPR000089">
    <property type="entry name" value="Biotin_lipoyl"/>
</dbReference>
<evidence type="ECO:0000256" key="3">
    <source>
        <dbReference type="ARBA" id="ARBA00022516"/>
    </source>
</evidence>
<dbReference type="PROSITE" id="PS00188">
    <property type="entry name" value="BIOTIN"/>
    <property type="match status" value="1"/>
</dbReference>
<dbReference type="InterPro" id="IPR001249">
    <property type="entry name" value="AcCoA_biotinCC"/>
</dbReference>
<gene>
    <name evidence="11" type="primary">accB</name>
    <name evidence="11" type="ORF">E6K81_08760</name>
</gene>
<reference evidence="11 12" key="1">
    <citation type="journal article" date="2019" name="Nat. Microbiol.">
        <title>Mediterranean grassland soil C-N compound turnover is dependent on rainfall and depth, and is mediated by genomically divergent microorganisms.</title>
        <authorList>
            <person name="Diamond S."/>
            <person name="Andeer P.F."/>
            <person name="Li Z."/>
            <person name="Crits-Christoph A."/>
            <person name="Burstein D."/>
            <person name="Anantharaman K."/>
            <person name="Lane K.R."/>
            <person name="Thomas B.C."/>
            <person name="Pan C."/>
            <person name="Northen T.R."/>
            <person name="Banfield J.F."/>
        </authorList>
    </citation>
    <scope>NUCLEOTIDE SEQUENCE [LARGE SCALE GENOMIC DNA]</scope>
    <source>
        <strain evidence="11">WS_11</strain>
    </source>
</reference>
<dbReference type="Pfam" id="PF00364">
    <property type="entry name" value="Biotin_lipoyl"/>
    <property type="match status" value="1"/>
</dbReference>
<evidence type="ECO:0000256" key="4">
    <source>
        <dbReference type="ARBA" id="ARBA00022832"/>
    </source>
</evidence>
<dbReference type="GO" id="GO:0009317">
    <property type="term" value="C:acetyl-CoA carboxylase complex"/>
    <property type="evidence" value="ECO:0007669"/>
    <property type="project" value="InterPro"/>
</dbReference>
<accession>A0A538U7T5</accession>